<comment type="function">
    <text evidence="5">RNA helicase.</text>
</comment>
<accession>A0A061D5B8</accession>
<dbReference type="OMA" id="HEVKAFD"/>
<feature type="domain" description="Helicase C-terminal" evidence="7">
    <location>
        <begin position="292"/>
        <end position="467"/>
    </location>
</feature>
<evidence type="ECO:0000256" key="3">
    <source>
        <dbReference type="ARBA" id="ARBA00022840"/>
    </source>
</evidence>
<dbReference type="GeneID" id="24564294"/>
<comment type="similarity">
    <text evidence="5">Belongs to the DEAD box helicase family.</text>
</comment>
<dbReference type="PROSITE" id="PS51194">
    <property type="entry name" value="HELICASE_CTER"/>
    <property type="match status" value="1"/>
</dbReference>
<evidence type="ECO:0000313" key="8">
    <source>
        <dbReference type="EMBL" id="CDR95753.1"/>
    </source>
</evidence>
<dbReference type="SUPFAM" id="SSF52540">
    <property type="entry name" value="P-loop containing nucleoside triphosphate hydrolases"/>
    <property type="match status" value="1"/>
</dbReference>
<dbReference type="GO" id="GO:0003724">
    <property type="term" value="F:RNA helicase activity"/>
    <property type="evidence" value="ECO:0007669"/>
    <property type="project" value="UniProtKB-EC"/>
</dbReference>
<keyword evidence="9" id="KW-1185">Reference proteome</keyword>
<keyword evidence="4 5" id="KW-0694">RNA-binding</keyword>
<keyword evidence="2 5" id="KW-0378">Hydrolase</keyword>
<dbReference type="STRING" id="5866.A0A061D5B8"/>
<evidence type="ECO:0000256" key="1">
    <source>
        <dbReference type="ARBA" id="ARBA00022741"/>
    </source>
</evidence>
<keyword evidence="3 5" id="KW-0067">ATP-binding</keyword>
<keyword evidence="5 8" id="KW-0347">Helicase</keyword>
<evidence type="ECO:0000259" key="7">
    <source>
        <dbReference type="PROSITE" id="PS51194"/>
    </source>
</evidence>
<reference evidence="9" key="1">
    <citation type="submission" date="2014-06" db="EMBL/GenBank/DDBJ databases">
        <authorList>
            <person name="Aslett M."/>
            <person name="De Silva N."/>
        </authorList>
    </citation>
    <scope>NUCLEOTIDE SEQUENCE [LARGE SCALE GENOMIC DNA]</scope>
    <source>
        <strain evidence="9">Bond</strain>
    </source>
</reference>
<dbReference type="GO" id="GO:0003723">
    <property type="term" value="F:RNA binding"/>
    <property type="evidence" value="ECO:0007669"/>
    <property type="project" value="UniProtKB-UniRule"/>
</dbReference>
<comment type="catalytic activity">
    <reaction evidence="5">
        <text>ATP + H2O = ADP + phosphate + H(+)</text>
        <dbReference type="Rhea" id="RHEA:13065"/>
        <dbReference type="ChEBI" id="CHEBI:15377"/>
        <dbReference type="ChEBI" id="CHEBI:15378"/>
        <dbReference type="ChEBI" id="CHEBI:30616"/>
        <dbReference type="ChEBI" id="CHEBI:43474"/>
        <dbReference type="ChEBI" id="CHEBI:456216"/>
        <dbReference type="EC" id="3.6.4.13"/>
    </reaction>
</comment>
<dbReference type="InterPro" id="IPR001650">
    <property type="entry name" value="Helicase_C-like"/>
</dbReference>
<dbReference type="PANTHER" id="PTHR24031">
    <property type="entry name" value="RNA HELICASE"/>
    <property type="match status" value="1"/>
</dbReference>
<evidence type="ECO:0000256" key="5">
    <source>
        <dbReference type="RuleBase" id="RU365068"/>
    </source>
</evidence>
<dbReference type="Proteomes" id="UP000033188">
    <property type="component" value="Chromosome 2"/>
</dbReference>
<dbReference type="InterPro" id="IPR011545">
    <property type="entry name" value="DEAD/DEAH_box_helicase_dom"/>
</dbReference>
<dbReference type="Pfam" id="PF00271">
    <property type="entry name" value="Helicase_C"/>
    <property type="match status" value="1"/>
</dbReference>
<organism evidence="8 9">
    <name type="scientific">Babesia bigemina</name>
    <dbReference type="NCBI Taxonomy" id="5866"/>
    <lineage>
        <taxon>Eukaryota</taxon>
        <taxon>Sar</taxon>
        <taxon>Alveolata</taxon>
        <taxon>Apicomplexa</taxon>
        <taxon>Aconoidasida</taxon>
        <taxon>Piroplasmida</taxon>
        <taxon>Babesiidae</taxon>
        <taxon>Babesia</taxon>
    </lineage>
</organism>
<dbReference type="VEuPathDB" id="PiroplasmaDB:BBBOND_0209070"/>
<dbReference type="OrthoDB" id="3370at2759"/>
<dbReference type="KEGG" id="bbig:BBBOND_0209070"/>
<evidence type="ECO:0000256" key="4">
    <source>
        <dbReference type="ARBA" id="ARBA00022884"/>
    </source>
</evidence>
<dbReference type="CDD" id="cd18787">
    <property type="entry name" value="SF2_C_DEAD"/>
    <property type="match status" value="1"/>
</dbReference>
<proteinExistence type="inferred from homology"/>
<dbReference type="GO" id="GO:0005524">
    <property type="term" value="F:ATP binding"/>
    <property type="evidence" value="ECO:0007669"/>
    <property type="project" value="UniProtKB-UniRule"/>
</dbReference>
<keyword evidence="1 5" id="KW-0547">Nucleotide-binding</keyword>
<dbReference type="InterPro" id="IPR014001">
    <property type="entry name" value="Helicase_ATP-bd"/>
</dbReference>
<comment type="domain">
    <text evidence="5">The Q motif is unique to and characteristic of the DEAD box family of RNA helicases and controls ATP binding and hydrolysis.</text>
</comment>
<sequence>MASQLARVGEAESAPLWVNRIRTLGPQASGRPARELLEQWKVHPHLVRLLEAHNITQLFAVQEKVIPMLLRGDALDGLSAAASDLVITAPTGQGKTLCYLLPIVNSIVQTNRVGFAAMVLAPTRELVKQIHDICAWFVDDDPATYDLRGGELLRVHSCHGNTSFIEDHTYLLDKRPQIVVFTPGRFVEHYMHRETAYDKTLDFTTLKWIIIDEVDLLLSQSFYNWTAAVVAISKQCQVQDRSASDNVFARHRPQKILVSATIPSKSAEIDLLQLHRPLLLKGAETLYSLPANLTQKFVKTTRSKKELVLVALVCRLLSSAVPGEKTIVFCSFKDTAHATARTLEVFSLYTQSNLKILELSARQSQKQRESVLQRFQGNDTMCLVCSDVGSRGMNFANTRNIINYDFPKSVTTYVHRIGRTARANDSGTSYVIVSGKDDERFSEFKAELRLADEDIEQVSPSQLWDEELKEVLEQVKPMVSRCLELEDSGSLAHDAPLPSTWMSLLRPAPEEST</sequence>
<dbReference type="AlphaFoldDB" id="A0A061D5B8"/>
<dbReference type="Pfam" id="PF00270">
    <property type="entry name" value="DEAD"/>
    <property type="match status" value="1"/>
</dbReference>
<dbReference type="Gene3D" id="3.40.50.300">
    <property type="entry name" value="P-loop containing nucleotide triphosphate hydrolases"/>
    <property type="match status" value="2"/>
</dbReference>
<dbReference type="GO" id="GO:0016787">
    <property type="term" value="F:hydrolase activity"/>
    <property type="evidence" value="ECO:0007669"/>
    <property type="project" value="UniProtKB-KW"/>
</dbReference>
<feature type="domain" description="Helicase ATP-binding" evidence="6">
    <location>
        <begin position="76"/>
        <end position="280"/>
    </location>
</feature>
<dbReference type="EMBL" id="LK391708">
    <property type="protein sequence ID" value="CDR95753.1"/>
    <property type="molecule type" value="Genomic_DNA"/>
</dbReference>
<protein>
    <recommendedName>
        <fullName evidence="5">ATP-dependent RNA helicase</fullName>
        <ecNumber evidence="5">3.6.4.13</ecNumber>
    </recommendedName>
</protein>
<evidence type="ECO:0000313" key="9">
    <source>
        <dbReference type="Proteomes" id="UP000033188"/>
    </source>
</evidence>
<gene>
    <name evidence="8" type="ORF">BBBOND_0209070</name>
</gene>
<dbReference type="RefSeq" id="XP_012767939.1">
    <property type="nucleotide sequence ID" value="XM_012912485.1"/>
</dbReference>
<dbReference type="EC" id="3.6.4.13" evidence="5"/>
<dbReference type="SMART" id="SM00490">
    <property type="entry name" value="HELICc"/>
    <property type="match status" value="1"/>
</dbReference>
<dbReference type="SMART" id="SM00487">
    <property type="entry name" value="DEXDc"/>
    <property type="match status" value="1"/>
</dbReference>
<dbReference type="PROSITE" id="PS51192">
    <property type="entry name" value="HELICASE_ATP_BIND_1"/>
    <property type="match status" value="1"/>
</dbReference>
<name>A0A061D5B8_BABBI</name>
<evidence type="ECO:0000259" key="6">
    <source>
        <dbReference type="PROSITE" id="PS51192"/>
    </source>
</evidence>
<dbReference type="InterPro" id="IPR027417">
    <property type="entry name" value="P-loop_NTPase"/>
</dbReference>
<evidence type="ECO:0000256" key="2">
    <source>
        <dbReference type="ARBA" id="ARBA00022801"/>
    </source>
</evidence>